<dbReference type="Proteomes" id="UP000287188">
    <property type="component" value="Unassembled WGS sequence"/>
</dbReference>
<dbReference type="RefSeq" id="WP_126549738.1">
    <property type="nucleotide sequence ID" value="NZ_BIFS01000001.1"/>
</dbReference>
<dbReference type="OrthoDB" id="164885at2"/>
<evidence type="ECO:0000313" key="1">
    <source>
        <dbReference type="EMBL" id="GCE18162.1"/>
    </source>
</evidence>
<name>A0A402AGD7_9CHLR</name>
<proteinExistence type="predicted"/>
<organism evidence="1 2">
    <name type="scientific">Dictyobacter kobayashii</name>
    <dbReference type="NCBI Taxonomy" id="2014872"/>
    <lineage>
        <taxon>Bacteria</taxon>
        <taxon>Bacillati</taxon>
        <taxon>Chloroflexota</taxon>
        <taxon>Ktedonobacteria</taxon>
        <taxon>Ktedonobacterales</taxon>
        <taxon>Dictyobacteraceae</taxon>
        <taxon>Dictyobacter</taxon>
    </lineage>
</organism>
<evidence type="ECO:0000313" key="2">
    <source>
        <dbReference type="Proteomes" id="UP000287188"/>
    </source>
</evidence>
<sequence length="83" mass="9786">MPIHYILRGKQQAQDFEHEGMLSEEQLSGVDIRQDTALINVAIRTLRSQGIEAEWQECVLESAERPAQTYIRYKKRWTLQKVR</sequence>
<accession>A0A402AGD7</accession>
<gene>
    <name evidence="1" type="ORF">KDK_19620</name>
</gene>
<comment type="caution">
    <text evidence="1">The sequence shown here is derived from an EMBL/GenBank/DDBJ whole genome shotgun (WGS) entry which is preliminary data.</text>
</comment>
<reference evidence="2" key="1">
    <citation type="submission" date="2018-12" db="EMBL/GenBank/DDBJ databases">
        <title>Tengunoibacter tsumagoiensis gen. nov., sp. nov., Dictyobacter kobayashii sp. nov., D. alpinus sp. nov., and D. joshuensis sp. nov. and description of Dictyobacteraceae fam. nov. within the order Ktedonobacterales isolated from Tengu-no-mugimeshi.</title>
        <authorList>
            <person name="Wang C.M."/>
            <person name="Zheng Y."/>
            <person name="Sakai Y."/>
            <person name="Toyoda A."/>
            <person name="Minakuchi Y."/>
            <person name="Abe K."/>
            <person name="Yokota A."/>
            <person name="Yabe S."/>
        </authorList>
    </citation>
    <scope>NUCLEOTIDE SEQUENCE [LARGE SCALE GENOMIC DNA]</scope>
    <source>
        <strain evidence="2">Uno11</strain>
    </source>
</reference>
<dbReference type="AlphaFoldDB" id="A0A402AGD7"/>
<dbReference type="EMBL" id="BIFS01000001">
    <property type="protein sequence ID" value="GCE18162.1"/>
    <property type="molecule type" value="Genomic_DNA"/>
</dbReference>
<protein>
    <submittedName>
        <fullName evidence="1">Uncharacterized protein</fullName>
    </submittedName>
</protein>
<keyword evidence="2" id="KW-1185">Reference proteome</keyword>